<dbReference type="GO" id="GO:0005886">
    <property type="term" value="C:plasma membrane"/>
    <property type="evidence" value="ECO:0007669"/>
    <property type="project" value="UniProtKB-SubCell"/>
</dbReference>
<feature type="transmembrane region" description="Helical" evidence="6">
    <location>
        <begin position="386"/>
        <end position="403"/>
    </location>
</feature>
<gene>
    <name evidence="8" type="ORF">G8759_04355</name>
</gene>
<feature type="transmembrane region" description="Helical" evidence="6">
    <location>
        <begin position="297"/>
        <end position="315"/>
    </location>
</feature>
<feature type="transmembrane region" description="Helical" evidence="6">
    <location>
        <begin position="224"/>
        <end position="242"/>
    </location>
</feature>
<feature type="transmembrane region" description="Helical" evidence="6">
    <location>
        <begin position="42"/>
        <end position="65"/>
    </location>
</feature>
<feature type="transmembrane region" description="Helical" evidence="6">
    <location>
        <begin position="361"/>
        <end position="380"/>
    </location>
</feature>
<dbReference type="InterPro" id="IPR000849">
    <property type="entry name" value="Sugar_P_transporter"/>
</dbReference>
<protein>
    <submittedName>
        <fullName evidence="8">MFS transporter</fullName>
    </submittedName>
</protein>
<evidence type="ECO:0000259" key="7">
    <source>
        <dbReference type="PROSITE" id="PS50850"/>
    </source>
</evidence>
<accession>A0A6G9AHK3</accession>
<dbReference type="EMBL" id="CP050063">
    <property type="protein sequence ID" value="QIP11918.1"/>
    <property type="molecule type" value="Genomic_DNA"/>
</dbReference>
<dbReference type="KEGG" id="spib:G8759_04355"/>
<keyword evidence="4 6" id="KW-1133">Transmembrane helix</keyword>
<sequence>MKKRYQLILVFVVFAIITYLDRNSISSVGDDITRELGLSDQQWGIVMSAFSLAYGAFEIPTGLLVDRVGPRKTLFRIVLWWSAFTLLTGLATGFYFLLIVRFLFGAGEAGAFPTVSVAIARWFPSIERGRMQSIVWMGSRMGGAMAPIMSIQLAESFGWRGVFYLFGGLGLLWAAYWFWWFRDEPRDIKGITPDEIIEIEASRTVKAVSHKLLSWKMVFGNSSIWALMGMYHCLLYGAYFYMSWMPKYLQNGRGIPKSQLGWMVSLPFILGIFGCLAGGFASDYFTKKRGLTFGRRYVGMFGLVMAGICMIAGSLTKDSSIAIVLLGLGLAFKDFTLPVSWSAATDIGGQHAGAVSGTMGLAGQLGSAIMATAFGFILHTTGSYEIPVRLIGGIVIVGGLLWFRIDASQQLRDEPELSVKPKEIVA</sequence>
<dbReference type="InterPro" id="IPR050382">
    <property type="entry name" value="MFS_Na/Anion_cotransporter"/>
</dbReference>
<evidence type="ECO:0000256" key="2">
    <source>
        <dbReference type="ARBA" id="ARBA00022475"/>
    </source>
</evidence>
<evidence type="ECO:0000313" key="8">
    <source>
        <dbReference type="EMBL" id="QIP11918.1"/>
    </source>
</evidence>
<evidence type="ECO:0000256" key="3">
    <source>
        <dbReference type="ARBA" id="ARBA00022692"/>
    </source>
</evidence>
<feature type="transmembrane region" description="Helical" evidence="6">
    <location>
        <begin position="321"/>
        <end position="341"/>
    </location>
</feature>
<feature type="domain" description="Major facilitator superfamily (MFS) profile" evidence="7">
    <location>
        <begin position="7"/>
        <end position="410"/>
    </location>
</feature>
<dbReference type="Proteomes" id="UP000501802">
    <property type="component" value="Chromosome"/>
</dbReference>
<keyword evidence="2" id="KW-1003">Cell membrane</keyword>
<dbReference type="Gene3D" id="1.20.1250.20">
    <property type="entry name" value="MFS general substrate transporter like domains"/>
    <property type="match status" value="2"/>
</dbReference>
<feature type="transmembrane region" description="Helical" evidence="6">
    <location>
        <begin position="77"/>
        <end position="96"/>
    </location>
</feature>
<evidence type="ECO:0000313" key="9">
    <source>
        <dbReference type="Proteomes" id="UP000501802"/>
    </source>
</evidence>
<dbReference type="RefSeq" id="WP_167205570.1">
    <property type="nucleotide sequence ID" value="NZ_CP050063.1"/>
</dbReference>
<dbReference type="GO" id="GO:0022857">
    <property type="term" value="F:transmembrane transporter activity"/>
    <property type="evidence" value="ECO:0007669"/>
    <property type="project" value="InterPro"/>
</dbReference>
<dbReference type="InterPro" id="IPR011701">
    <property type="entry name" value="MFS"/>
</dbReference>
<feature type="transmembrane region" description="Helical" evidence="6">
    <location>
        <begin position="159"/>
        <end position="179"/>
    </location>
</feature>
<name>A0A6G9AHK3_9BACT</name>
<organism evidence="8 9">
    <name type="scientific">Spirosoma aureum</name>
    <dbReference type="NCBI Taxonomy" id="2692134"/>
    <lineage>
        <taxon>Bacteria</taxon>
        <taxon>Pseudomonadati</taxon>
        <taxon>Bacteroidota</taxon>
        <taxon>Cytophagia</taxon>
        <taxon>Cytophagales</taxon>
        <taxon>Cytophagaceae</taxon>
        <taxon>Spirosoma</taxon>
    </lineage>
</organism>
<comment type="subcellular location">
    <subcellularLocation>
        <location evidence="1">Cell membrane</location>
        <topology evidence="1">Multi-pass membrane protein</topology>
    </subcellularLocation>
</comment>
<keyword evidence="3 6" id="KW-0812">Transmembrane</keyword>
<feature type="transmembrane region" description="Helical" evidence="6">
    <location>
        <begin position="262"/>
        <end position="285"/>
    </location>
</feature>
<dbReference type="SUPFAM" id="SSF103473">
    <property type="entry name" value="MFS general substrate transporter"/>
    <property type="match status" value="1"/>
</dbReference>
<reference evidence="8 9" key="1">
    <citation type="submission" date="2020-03" db="EMBL/GenBank/DDBJ databases">
        <authorList>
            <person name="Kim M.K."/>
        </authorList>
    </citation>
    <scope>NUCLEOTIDE SEQUENCE [LARGE SCALE GENOMIC DNA]</scope>
    <source>
        <strain evidence="8 9">BT328</strain>
    </source>
</reference>
<evidence type="ECO:0000256" key="4">
    <source>
        <dbReference type="ARBA" id="ARBA00022989"/>
    </source>
</evidence>
<dbReference type="InterPro" id="IPR020846">
    <property type="entry name" value="MFS_dom"/>
</dbReference>
<proteinExistence type="predicted"/>
<dbReference type="AlphaFoldDB" id="A0A6G9AHK3"/>
<keyword evidence="5 6" id="KW-0472">Membrane</keyword>
<dbReference type="Pfam" id="PF07690">
    <property type="entry name" value="MFS_1"/>
    <property type="match status" value="1"/>
</dbReference>
<dbReference type="PANTHER" id="PTHR11662">
    <property type="entry name" value="SOLUTE CARRIER FAMILY 17"/>
    <property type="match status" value="1"/>
</dbReference>
<dbReference type="PROSITE" id="PS50850">
    <property type="entry name" value="MFS"/>
    <property type="match status" value="1"/>
</dbReference>
<evidence type="ECO:0000256" key="5">
    <source>
        <dbReference type="ARBA" id="ARBA00023136"/>
    </source>
</evidence>
<dbReference type="PIRSF" id="PIRSF002808">
    <property type="entry name" value="Hexose_phosphate_transp"/>
    <property type="match status" value="1"/>
</dbReference>
<evidence type="ECO:0000256" key="6">
    <source>
        <dbReference type="SAM" id="Phobius"/>
    </source>
</evidence>
<keyword evidence="9" id="KW-1185">Reference proteome</keyword>
<dbReference type="CDD" id="cd17319">
    <property type="entry name" value="MFS_ExuT_GudP_like"/>
    <property type="match status" value="1"/>
</dbReference>
<evidence type="ECO:0000256" key="1">
    <source>
        <dbReference type="ARBA" id="ARBA00004651"/>
    </source>
</evidence>
<dbReference type="PANTHER" id="PTHR11662:SF399">
    <property type="entry name" value="FI19708P1-RELATED"/>
    <property type="match status" value="1"/>
</dbReference>
<dbReference type="InterPro" id="IPR036259">
    <property type="entry name" value="MFS_trans_sf"/>
</dbReference>